<dbReference type="Gene3D" id="3.40.190.10">
    <property type="entry name" value="Periplasmic binding protein-like II"/>
    <property type="match status" value="2"/>
</dbReference>
<dbReference type="GO" id="GO:0015888">
    <property type="term" value="P:thiamine transport"/>
    <property type="evidence" value="ECO:0007669"/>
    <property type="project" value="TreeGrafter"/>
</dbReference>
<dbReference type="SUPFAM" id="SSF53850">
    <property type="entry name" value="Periplasmic binding protein-like II"/>
    <property type="match status" value="1"/>
</dbReference>
<dbReference type="PANTHER" id="PTHR30006">
    <property type="entry name" value="THIAMINE-BINDING PERIPLASMIC PROTEIN-RELATED"/>
    <property type="match status" value="1"/>
</dbReference>
<dbReference type="Pfam" id="PF13416">
    <property type="entry name" value="SBP_bac_8"/>
    <property type="match status" value="1"/>
</dbReference>
<dbReference type="InterPro" id="IPR006311">
    <property type="entry name" value="TAT_signal"/>
</dbReference>
<dbReference type="AlphaFoldDB" id="F9Y8Z5"/>
<dbReference type="GO" id="GO:0030975">
    <property type="term" value="F:thiamine binding"/>
    <property type="evidence" value="ECO:0007669"/>
    <property type="project" value="TreeGrafter"/>
</dbReference>
<dbReference type="GO" id="GO:0030976">
    <property type="term" value="F:thiamine pyrophosphate binding"/>
    <property type="evidence" value="ECO:0007669"/>
    <property type="project" value="TreeGrafter"/>
</dbReference>
<organism evidence="2 3">
    <name type="scientific">Ketogulonicigenium vulgare (strain WSH-001)</name>
    <dbReference type="NCBI Taxonomy" id="759362"/>
    <lineage>
        <taxon>Bacteria</taxon>
        <taxon>Pseudomonadati</taxon>
        <taxon>Pseudomonadota</taxon>
        <taxon>Alphaproteobacteria</taxon>
        <taxon>Rhodobacterales</taxon>
        <taxon>Roseobacteraceae</taxon>
        <taxon>Ketogulonicigenium</taxon>
    </lineage>
</organism>
<dbReference type="GO" id="GO:0030288">
    <property type="term" value="C:outer membrane-bounded periplasmic space"/>
    <property type="evidence" value="ECO:0007669"/>
    <property type="project" value="TreeGrafter"/>
</dbReference>
<dbReference type="KEGG" id="kvl:KVU_0212"/>
<accession>F9Y8Z5</accession>
<dbReference type="PANTHER" id="PTHR30006:SF2">
    <property type="entry name" value="ABC TRANSPORTER SUBSTRATE-BINDING PROTEIN"/>
    <property type="match status" value="1"/>
</dbReference>
<evidence type="ECO:0000313" key="3">
    <source>
        <dbReference type="Proteomes" id="UP000000692"/>
    </source>
</evidence>
<dbReference type="HOGENOM" id="CLU_026974_4_1_5"/>
<evidence type="ECO:0000256" key="1">
    <source>
        <dbReference type="ARBA" id="ARBA00022729"/>
    </source>
</evidence>
<dbReference type="PROSITE" id="PS51318">
    <property type="entry name" value="TAT"/>
    <property type="match status" value="1"/>
</dbReference>
<evidence type="ECO:0000313" key="2">
    <source>
        <dbReference type="EMBL" id="AEM40051.1"/>
    </source>
</evidence>
<dbReference type="Proteomes" id="UP000000692">
    <property type="component" value="Chromosome"/>
</dbReference>
<keyword evidence="1" id="KW-0732">Signal</keyword>
<gene>
    <name evidence="2" type="ordered locus">KVU_0212</name>
</gene>
<dbReference type="OrthoDB" id="7817969at2"/>
<dbReference type="InterPro" id="IPR006059">
    <property type="entry name" value="SBP"/>
</dbReference>
<dbReference type="EMBL" id="CP002018">
    <property type="protein sequence ID" value="AEM40051.1"/>
    <property type="molecule type" value="Genomic_DNA"/>
</dbReference>
<reference evidence="2 3" key="1">
    <citation type="journal article" date="2011" name="J. Bacteriol.">
        <title>Complete genome sequence of the industrial strain Ketogulonicigenium vulgare WSH-001.</title>
        <authorList>
            <person name="Liu L."/>
            <person name="Li Y."/>
            <person name="Zhang J."/>
            <person name="Zhou Z."/>
            <person name="Liu J."/>
            <person name="Li X."/>
            <person name="Zhou J."/>
            <person name="Du G."/>
            <person name="Wang L."/>
            <person name="Chen J."/>
        </authorList>
    </citation>
    <scope>NUCLEOTIDE SEQUENCE [LARGE SCALE GENOMIC DNA]</scope>
    <source>
        <strain evidence="2 3">WSH-001</strain>
    </source>
</reference>
<dbReference type="eggNOG" id="COG0687">
    <property type="taxonomic scope" value="Bacteria"/>
</dbReference>
<protein>
    <submittedName>
        <fullName evidence="2">Putative ABC transporter (Substrate binding protein)</fullName>
    </submittedName>
</protein>
<keyword evidence="3" id="KW-1185">Reference proteome</keyword>
<name>F9Y8Z5_KETVW</name>
<sequence length="363" mass="39784">MCIDHKQQGKRIMSNSTFTRRELIALGGMAAALGITGLPKGASAQEKGRIVASILGGDYAELLRRIVDERVMIPAGYEVLQDISTTEARQTKLRTERTRRESSFDVGLLADLDMYPMAQIGVLEDLDESKVPNIANVIPALRKPYAVPQLFSYIAIVYNPAKITTPPTSYNDLWNPEYKGKVGISDVLYVATSAAASLAAGGSMSDYTPGREKLLALKNEQQVKILPTNESIAAAFQSEEIWITLNYVARGFGWRKAGLNLDWAIPQEGAIPVTFEFAVPKNAPNKEGAYAYLNAALEPDSQLGFLDSIGYLPSVTNAVLPPEIAAQVQLTPEQQANMKPIDNAYFTANQADIFDFWTREFKG</sequence>
<proteinExistence type="predicted"/>